<sequence>MLHRIFPQANSSLTSLAQISVQVAEAAALLSEMVGSSTSEYPELFDRMLVHEANSTDLFFMTLTTVRSSFATPVPREDLYTLARKLTNAVEKLTSAAHILYLHKIDGFAPHITAILDIIQRQAVLTEAVIPKLADIKGLDNYWMDMLRISRQAVRTAEEYDAELAERFPMERYRRYTKFIAQLVEAANAMRGVSSEIGRIIVQES</sequence>
<organism evidence="3 5">
    <name type="scientific">Rothia dentocariosa</name>
    <dbReference type="NCBI Taxonomy" id="2047"/>
    <lineage>
        <taxon>Bacteria</taxon>
        <taxon>Bacillati</taxon>
        <taxon>Actinomycetota</taxon>
        <taxon>Actinomycetes</taxon>
        <taxon>Micrococcales</taxon>
        <taxon>Micrococcaceae</taxon>
        <taxon>Rothia</taxon>
    </lineage>
</organism>
<proteinExistence type="predicted"/>
<gene>
    <name evidence="2" type="ORF">B8W87_09850</name>
    <name evidence="3" type="ORF">CRM92_09270</name>
    <name evidence="1" type="ORF">HXO56_10385</name>
</gene>
<evidence type="ECO:0000313" key="2">
    <source>
        <dbReference type="EMBL" id="PAK84820.1"/>
    </source>
</evidence>
<dbReference type="PANTHER" id="PTHR37298">
    <property type="entry name" value="UPF0111 PROTEIN YKAA"/>
    <property type="match status" value="1"/>
</dbReference>
<dbReference type="AlphaFoldDB" id="A0A2A8D4F2"/>
<dbReference type="EMBL" id="JABZXJ010000059">
    <property type="protein sequence ID" value="MBF1650473.1"/>
    <property type="molecule type" value="Genomic_DNA"/>
</dbReference>
<evidence type="ECO:0000313" key="1">
    <source>
        <dbReference type="EMBL" id="MBF1650473.1"/>
    </source>
</evidence>
<dbReference type="GeneID" id="29743904"/>
<accession>A0A2A8D4F2</accession>
<evidence type="ECO:0000313" key="3">
    <source>
        <dbReference type="EMBL" id="PEN15781.1"/>
    </source>
</evidence>
<dbReference type="Proteomes" id="UP000219947">
    <property type="component" value="Unassembled WGS sequence"/>
</dbReference>
<evidence type="ECO:0000313" key="5">
    <source>
        <dbReference type="Proteomes" id="UP000219947"/>
    </source>
</evidence>
<keyword evidence="5" id="KW-1185">Reference proteome</keyword>
<dbReference type="Proteomes" id="UP000216195">
    <property type="component" value="Unassembled WGS sequence"/>
</dbReference>
<reference evidence="2 4" key="1">
    <citation type="submission" date="2017-04" db="EMBL/GenBank/DDBJ databases">
        <title>Kefir bacterial isolates.</title>
        <authorList>
            <person name="Kim Y."/>
            <person name="Blasche S."/>
            <person name="Patil K.R."/>
        </authorList>
    </citation>
    <scope>NUCLEOTIDE SEQUENCE [LARGE SCALE GENOMIC DNA]</scope>
    <source>
        <strain evidence="2 4">OG2-1</strain>
    </source>
</reference>
<dbReference type="OMA" id="HMRTSFV"/>
<dbReference type="RefSeq" id="WP_004005702.1">
    <property type="nucleotide sequence ID" value="NZ_CABFMC010000003.1"/>
</dbReference>
<dbReference type="EMBL" id="PDEV01000004">
    <property type="protein sequence ID" value="PEN15781.1"/>
    <property type="molecule type" value="Genomic_DNA"/>
</dbReference>
<dbReference type="InterPro" id="IPR052912">
    <property type="entry name" value="UPF0111_domain"/>
</dbReference>
<dbReference type="Proteomes" id="UP000769484">
    <property type="component" value="Unassembled WGS sequence"/>
</dbReference>
<reference evidence="1" key="3">
    <citation type="submission" date="2020-04" db="EMBL/GenBank/DDBJ databases">
        <title>Deep metagenomics examines the oral microbiome during advanced dental caries in children, revealing novel taxa and co-occurrences with host molecules.</title>
        <authorList>
            <person name="Baker J.L."/>
            <person name="Morton J.T."/>
            <person name="Dinis M."/>
            <person name="Alvarez R."/>
            <person name="Tran N.C."/>
            <person name="Knight R."/>
            <person name="Edlund A."/>
        </authorList>
    </citation>
    <scope>NUCLEOTIDE SEQUENCE</scope>
    <source>
        <strain evidence="1">JCVI_47_bin.4</strain>
    </source>
</reference>
<reference evidence="3" key="2">
    <citation type="submission" date="2017-10" db="EMBL/GenBank/DDBJ databases">
        <title>Kefir isolates.</title>
        <authorList>
            <person name="Kim Y."/>
            <person name="Blasche S."/>
        </authorList>
    </citation>
    <scope>NUCLEOTIDE SEQUENCE [LARGE SCALE GENOMIC DNA]</scope>
    <source>
        <strain evidence="3">OG2-2</strain>
    </source>
</reference>
<dbReference type="InterPro" id="IPR038078">
    <property type="entry name" value="PhoU-like_sf"/>
</dbReference>
<accession>A0A5F0M7G9</accession>
<comment type="caution">
    <text evidence="3">The sequence shown here is derived from an EMBL/GenBank/DDBJ whole genome shotgun (WGS) entry which is preliminary data.</text>
</comment>
<dbReference type="Gene3D" id="1.20.58.220">
    <property type="entry name" value="Phosphate transport system protein phou homolog 2, domain 2"/>
    <property type="match status" value="1"/>
</dbReference>
<evidence type="ECO:0000313" key="4">
    <source>
        <dbReference type="Proteomes" id="UP000216195"/>
    </source>
</evidence>
<name>A0A2A8D4F2_9MICC</name>
<dbReference type="PANTHER" id="PTHR37298:SF1">
    <property type="entry name" value="UPF0111 PROTEIN YKAA"/>
    <property type="match status" value="1"/>
</dbReference>
<dbReference type="EMBL" id="NCWU01000016">
    <property type="protein sequence ID" value="PAK84820.1"/>
    <property type="molecule type" value="Genomic_DNA"/>
</dbReference>
<protein>
    <submittedName>
        <fullName evidence="3">Phosphate transport regulator</fullName>
    </submittedName>
</protein>